<dbReference type="SUPFAM" id="SSF51735">
    <property type="entry name" value="NAD(P)-binding Rossmann-fold domains"/>
    <property type="match status" value="1"/>
</dbReference>
<dbReference type="InterPro" id="IPR031629">
    <property type="entry name" value="DpaA_N"/>
</dbReference>
<proteinExistence type="predicted"/>
<keyword evidence="4" id="KW-1185">Reference proteome</keyword>
<dbReference type="Pfam" id="PF02826">
    <property type="entry name" value="2-Hacid_dh_C"/>
    <property type="match status" value="1"/>
</dbReference>
<evidence type="ECO:0000313" key="3">
    <source>
        <dbReference type="EMBL" id="MBP2256242.1"/>
    </source>
</evidence>
<dbReference type="NCBIfam" id="TIGR02853">
    <property type="entry name" value="spore_dpaA"/>
    <property type="match status" value="1"/>
</dbReference>
<dbReference type="Pfam" id="PF16924">
    <property type="entry name" value="DpaA_N"/>
    <property type="match status" value="1"/>
</dbReference>
<feature type="domain" description="D-isomer specific 2-hydroxyacid dehydrogenase NAD-binding" evidence="1">
    <location>
        <begin position="149"/>
        <end position="241"/>
    </location>
</feature>
<evidence type="ECO:0000313" key="4">
    <source>
        <dbReference type="Proteomes" id="UP001519294"/>
    </source>
</evidence>
<comment type="caution">
    <text evidence="3">The sequence shown here is derived from an EMBL/GenBank/DDBJ whole genome shotgun (WGS) entry which is preliminary data.</text>
</comment>
<protein>
    <submittedName>
        <fullName evidence="3">Dipicolinate synthase subunit A</fullName>
    </submittedName>
</protein>
<feature type="domain" description="Dipicolinate synthase subunit A N-terminal" evidence="2">
    <location>
        <begin position="5"/>
        <end position="121"/>
    </location>
</feature>
<dbReference type="NCBIfam" id="NF006162">
    <property type="entry name" value="PRK08306.1"/>
    <property type="match status" value="1"/>
</dbReference>
<dbReference type="EMBL" id="JAGIKX010000001">
    <property type="protein sequence ID" value="MBP2256242.1"/>
    <property type="molecule type" value="Genomic_DNA"/>
</dbReference>
<dbReference type="Proteomes" id="UP001519294">
    <property type="component" value="Unassembled WGS sequence"/>
</dbReference>
<organism evidence="3 4">
    <name type="scientific">Virgibacillus alimentarius</name>
    <dbReference type="NCBI Taxonomy" id="698769"/>
    <lineage>
        <taxon>Bacteria</taxon>
        <taxon>Bacillati</taxon>
        <taxon>Bacillota</taxon>
        <taxon>Bacilli</taxon>
        <taxon>Bacillales</taxon>
        <taxon>Bacillaceae</taxon>
        <taxon>Virgibacillus</taxon>
    </lineage>
</organism>
<accession>A0ABS4S416</accession>
<evidence type="ECO:0000259" key="2">
    <source>
        <dbReference type="Pfam" id="PF16924"/>
    </source>
</evidence>
<dbReference type="RefSeq" id="WP_029266564.1">
    <property type="nucleotide sequence ID" value="NZ_JAGIKX010000001.1"/>
</dbReference>
<reference evidence="3 4" key="1">
    <citation type="submission" date="2021-03" db="EMBL/GenBank/DDBJ databases">
        <title>Genomic Encyclopedia of Type Strains, Phase IV (KMG-IV): sequencing the most valuable type-strain genomes for metagenomic binning, comparative biology and taxonomic classification.</title>
        <authorList>
            <person name="Goeker M."/>
        </authorList>
    </citation>
    <scope>NUCLEOTIDE SEQUENCE [LARGE SCALE GENOMIC DNA]</scope>
    <source>
        <strain evidence="3 4">DSM 25790</strain>
    </source>
</reference>
<dbReference type="InterPro" id="IPR014215">
    <property type="entry name" value="Dipicolinic_acid_synth_A"/>
</dbReference>
<sequence>MDRLIAIIGGDGRYLELIRQLKALPNTTTILVGFDKLEQGFTGLKQIDFKDLKQSNLDVIILPITGTDDTGNVDTVFSDQPVQLTREWFKKLKRSSLVFTGITNEYLTDATKEADVSLIPLLNRDDVAIFNSIPTAEGAIMMAIENTDYTIHSSRIIVVGFGRVGNTVANKFSAFGAKVSVSANNITDLARITEMGLTAIPLHELHEHTNQCDLLINTVPAPIINKNSIGNLPTHGLIIDLASKPGGTDFEFAKKRGIKAILAPSLPSIVAPKTSGKILADVIKQILQEERGK</sequence>
<gene>
    <name evidence="3" type="ORF">J2Z81_000174</name>
</gene>
<evidence type="ECO:0000259" key="1">
    <source>
        <dbReference type="Pfam" id="PF02826"/>
    </source>
</evidence>
<dbReference type="InterPro" id="IPR006140">
    <property type="entry name" value="D-isomer_DH_NAD-bd"/>
</dbReference>
<dbReference type="Gene3D" id="3.40.50.720">
    <property type="entry name" value="NAD(P)-binding Rossmann-like Domain"/>
    <property type="match status" value="2"/>
</dbReference>
<name>A0ABS4S416_9BACI</name>
<dbReference type="InterPro" id="IPR036291">
    <property type="entry name" value="NAD(P)-bd_dom_sf"/>
</dbReference>